<dbReference type="GO" id="GO:0007165">
    <property type="term" value="P:signal transduction"/>
    <property type="evidence" value="ECO:0007669"/>
    <property type="project" value="InterPro"/>
</dbReference>
<sequence length="141" mass="16326">ALFQEVLELYFTTANCCNSPYPFSRIISMASMSTGRAFSPSSSSSFTPRWKYDVFLKAFAKHEERFEENIKKVQKWRDALREAGNLSGWHLQDRSEAEYIDNVLTKNTGTEAIQGIVLKLHEPKKRVPFKIVDIKFPIKEF</sequence>
<name>A0A8J4QAK3_9ROSI</name>
<reference evidence="2" key="1">
    <citation type="submission" date="2020-03" db="EMBL/GenBank/DDBJ databases">
        <title>Castanea mollissima Vanexum genome sequencing.</title>
        <authorList>
            <person name="Staton M."/>
        </authorList>
    </citation>
    <scope>NUCLEOTIDE SEQUENCE</scope>
    <source>
        <tissue evidence="2">Leaf</tissue>
    </source>
</reference>
<dbReference type="OrthoDB" id="6160824at2759"/>
<feature type="non-terminal residue" evidence="2">
    <location>
        <position position="1"/>
    </location>
</feature>
<dbReference type="EMBL" id="JRKL02008829">
    <property type="protein sequence ID" value="KAF3946641.1"/>
    <property type="molecule type" value="Genomic_DNA"/>
</dbReference>
<organism evidence="2 3">
    <name type="scientific">Castanea mollissima</name>
    <name type="common">Chinese chestnut</name>
    <dbReference type="NCBI Taxonomy" id="60419"/>
    <lineage>
        <taxon>Eukaryota</taxon>
        <taxon>Viridiplantae</taxon>
        <taxon>Streptophyta</taxon>
        <taxon>Embryophyta</taxon>
        <taxon>Tracheophyta</taxon>
        <taxon>Spermatophyta</taxon>
        <taxon>Magnoliopsida</taxon>
        <taxon>eudicotyledons</taxon>
        <taxon>Gunneridae</taxon>
        <taxon>Pentapetalae</taxon>
        <taxon>rosids</taxon>
        <taxon>fabids</taxon>
        <taxon>Fagales</taxon>
        <taxon>Fagaceae</taxon>
        <taxon>Castanea</taxon>
    </lineage>
</organism>
<proteinExistence type="predicted"/>
<evidence type="ECO:0000313" key="2">
    <source>
        <dbReference type="EMBL" id="KAF3946641.1"/>
    </source>
</evidence>
<dbReference type="AlphaFoldDB" id="A0A8J4QAK3"/>
<dbReference type="Gene3D" id="3.40.50.10140">
    <property type="entry name" value="Toll/interleukin-1 receptor homology (TIR) domain"/>
    <property type="match status" value="1"/>
</dbReference>
<dbReference type="InterPro" id="IPR035897">
    <property type="entry name" value="Toll_tir_struct_dom_sf"/>
</dbReference>
<dbReference type="Pfam" id="PF01582">
    <property type="entry name" value="TIR"/>
    <property type="match status" value="1"/>
</dbReference>
<keyword evidence="3" id="KW-1185">Reference proteome</keyword>
<gene>
    <name evidence="2" type="ORF">CMV_027116</name>
</gene>
<accession>A0A8J4QAK3</accession>
<dbReference type="InterPro" id="IPR000157">
    <property type="entry name" value="TIR_dom"/>
</dbReference>
<protein>
    <recommendedName>
        <fullName evidence="1">TIR domain-containing protein</fullName>
    </recommendedName>
</protein>
<evidence type="ECO:0000259" key="1">
    <source>
        <dbReference type="Pfam" id="PF01582"/>
    </source>
</evidence>
<feature type="domain" description="TIR" evidence="1">
    <location>
        <begin position="52"/>
        <end position="105"/>
    </location>
</feature>
<evidence type="ECO:0000313" key="3">
    <source>
        <dbReference type="Proteomes" id="UP000737018"/>
    </source>
</evidence>
<dbReference type="Proteomes" id="UP000737018">
    <property type="component" value="Unassembled WGS sequence"/>
</dbReference>
<comment type="caution">
    <text evidence="2">The sequence shown here is derived from an EMBL/GenBank/DDBJ whole genome shotgun (WGS) entry which is preliminary data.</text>
</comment>